<dbReference type="SUPFAM" id="SSF110296">
    <property type="entry name" value="Oligoxyloglucan reducing end-specific cellobiohydrolase"/>
    <property type="match status" value="1"/>
</dbReference>
<dbReference type="SUPFAM" id="SSF49464">
    <property type="entry name" value="Carboxypeptidase regulatory domain-like"/>
    <property type="match status" value="1"/>
</dbReference>
<evidence type="ECO:0000313" key="3">
    <source>
        <dbReference type="EMBL" id="QAV17766.1"/>
    </source>
</evidence>
<reference evidence="3 4" key="1">
    <citation type="submission" date="2018-01" db="EMBL/GenBank/DDBJ databases">
        <title>The whole genome sequencing and assembly of Paenibacillus chitinolyticus KCCM 41400 strain.</title>
        <authorList>
            <person name="Kim J.-Y."/>
            <person name="Park M.-K."/>
            <person name="Lee Y.-J."/>
            <person name="Yi H."/>
            <person name="Bahn Y.-S."/>
            <person name="Kim J.F."/>
            <person name="Lee D.-W."/>
        </authorList>
    </citation>
    <scope>NUCLEOTIDE SEQUENCE [LARGE SCALE GENOMIC DNA]</scope>
    <source>
        <strain evidence="3 4">KCCM 41400</strain>
    </source>
</reference>
<dbReference type="PANTHER" id="PTHR14776">
    <property type="entry name" value="CADHERIN-LIKE AND PC-ESTERASE DOMAIN-CONTAINING PROTEIN 1"/>
    <property type="match status" value="1"/>
</dbReference>
<proteinExistence type="predicted"/>
<name>A0A410WTE7_9BACL</name>
<dbReference type="Gene3D" id="2.60.40.1120">
    <property type="entry name" value="Carboxypeptidase-like, regulatory domain"/>
    <property type="match status" value="1"/>
</dbReference>
<feature type="domain" description="SLH" evidence="1">
    <location>
        <begin position="1869"/>
        <end position="1927"/>
    </location>
</feature>
<protein>
    <submittedName>
        <fullName evidence="2">Cadherin-like beta sandwich domain-containing protein</fullName>
    </submittedName>
</protein>
<evidence type="ECO:0000313" key="2">
    <source>
        <dbReference type="EMBL" id="MCY9597385.1"/>
    </source>
</evidence>
<dbReference type="Pfam" id="PF00395">
    <property type="entry name" value="SLH"/>
    <property type="match status" value="3"/>
</dbReference>
<dbReference type="Proteomes" id="UP000288943">
    <property type="component" value="Chromosome"/>
</dbReference>
<dbReference type="InterPro" id="IPR025883">
    <property type="entry name" value="Cadherin-like_domain"/>
</dbReference>
<evidence type="ECO:0000313" key="5">
    <source>
        <dbReference type="Proteomes" id="UP001527202"/>
    </source>
</evidence>
<evidence type="ECO:0000259" key="1">
    <source>
        <dbReference type="PROSITE" id="PS51272"/>
    </source>
</evidence>
<dbReference type="Pfam" id="PF12733">
    <property type="entry name" value="Cadherin-like"/>
    <property type="match status" value="13"/>
</dbReference>
<dbReference type="InterPro" id="IPR001119">
    <property type="entry name" value="SLH_dom"/>
</dbReference>
<dbReference type="Gene3D" id="2.60.40.2340">
    <property type="match status" value="1"/>
</dbReference>
<dbReference type="Proteomes" id="UP001527202">
    <property type="component" value="Unassembled WGS sequence"/>
</dbReference>
<gene>
    <name evidence="2" type="ORF">M5X16_16610</name>
    <name evidence="3" type="ORF">PC41400_08855</name>
</gene>
<sequence length="2028" mass="204130">MKELGKTGLWGRFLRIALVFLLVAGTGGAGNWIGTAEAAGTWDTVPNNAGTDLNQVAYGNGKWVAVGNMGTIMTSSDGLSWSKTTIGLPSAVGVNYAGNQWIVTGAGGKIATSPDAITWTVRTTGASASLSAAAYNGTVWVIAGYSGVILSSPDGIVWTPRTSGTAANFYSVTYGGGLFVAVGGSGTIRTSPDGITWTTRSGSPEDLMGVNYGAGQFVAGGSNQRVLTSSDGITWTPRTVSVAGMNLYGIAYGANKFVAVGDTGGGPGTIASSPDGITWSPEKTGGDFLNHVGFANGRFIAVGGSGAMLTQFNTFSTNANLSNLTLSTGTLSPVFASGTTSGYKADVSNGTASINVTPTVADSTATLKVNGSAVASGSPSPVSLNVGANTITIEVTAQDGTTKKTYTVEVTRAASTNANLNNLTLSAGTLSPTFASGTTSYTAGVANNVTSVDVTSTLADGTATVKVNGSTVTSGSPSPVSLNVGANTITVLVTAQDGTTQKTYTVTVTRAAPLSTNANLNNLTLSAGTLNPSFASGTTSYTAGVANNVTSVDVTPTLADGTATLKVNGSTVTSGNASPVSLNVGANTITVLVTAQDGTTQKTYTITVTRAAPLSTNANLNNLTLSTGTLNPAFASGTTSYTAGVANNVSSINVTPTVADGTATVKVNGSTVTSGSPSSVPLNVGANLINVVVTAQDGTTQKTYTLTVTRAASNNADLNGLTLSAGTLNPSFASGTTSYTASVVDSVTSVDVTPTLADGTATVKVNGSTVTSGSPSSVPLNVGANTITVLVTAQDGTTQKSYTVTVTRAVPLSGNADLSNLVLTGTALNPGFAPGTITYTSSVAHGVTALDVTPTVADSHAAVTVNGQAVTSGSASSVPLNVGPNTVTVLVTAENGATKTYTVTVTRAAGSNNADLSGITLSGGAALSPVFAPGTTLYTVNVPNSVFGLDVTPSVADGTATLKVNGTAAASGTPVPVSLNVGNNTVTLLVTAQDGTPKTYTLTITRAPSSNALLSSLTLSAGTLTPVFDSGTTSYTAQVATGVSSIDVTPVVADGTATLTMNGHAATSGTAVPVSLNVGDNTITVVVTAQDGTTSETYTVTVNRAAPLSGNADLSSLSLSAGTLNPAFAPGTTAYTVNVANSVNTVDVTPATADSTAFVKVDGKSVTSGTASAVSLNVGSNTVEVQVTAQNGSVKTYTLTITRAASGNADLSGISLSEGTLTPLFGPAQLSYTAAVPNASTGIDVTAVTADATASITVNGDAVVSGTPKPVALNVGDNPITIVVKAANNTLKTYTVTVTRAASSNADLSALTLSKGTLTPAFSAGTKLYTATVASDVYDLDLTAQLADLTATMTIGGNPASSGQIVNISLIMGANPVTIVVTAQDGSTKTYTVTINREAPPSSNALLSGLTISPGTLSPVFAGTQTSYTADVAHDITEVTVTPAAADSTATVSVNGHVLSAGGSEIVPLLTGANTITVQVTAQDGTKNSYVIIVTRAVPPSGNADLSGLAVSAGTLTPAFAPGVTAYAASVNHSVSEVTVTPSPADPTATVTVNGTAVPAGSGRQIALSVGANPVTIVVTAQNGTTKTYTVTFTRESSGGGGGGGSTERPIDGRIEVVSSSGEVLNQSITKLIGDNVKLVADIYSTDGATLFKQNVSVDASGKFTLYSLSAGTYKIVLSLTAPNGEKLAGAAGTLVVSSDTAVFRTPEINPFGTIRDSETGAALAGVKVTLYWADTEKNRSAGKIAGTPVSLPELAKMMPGQNKNAQTSSSDGRYGWLVYPDGAYYLIAEKDGYETYDSRSDRGSGIVAKDFTSLKLDIALKPSGTYHEHKPYMEGYPDGTFQPGKGISRAELAAILARLFANETSAAAQNPFADVPATHWASQYVTAVFGGKLMDGYPDGKFNPERILTRAEMATILVKLKQLPAVQGTSAFTDVQGHWAAENIRKAEKAGLLAGFEDGTFRPDQALTRAQAVVIFNKLLGRQPESVPASIPQAWSDVPASFWGYKDVTEASVYHAYKHVNGREIWK</sequence>
<dbReference type="PANTHER" id="PTHR14776:SF1">
    <property type="entry name" value="CADHERIN-LIKE AND PC-ESTERASE DOMAIN-CONTAINING PROTEIN 1"/>
    <property type="match status" value="1"/>
</dbReference>
<dbReference type="EMBL" id="JAMDMJ010000021">
    <property type="protein sequence ID" value="MCY9597385.1"/>
    <property type="molecule type" value="Genomic_DNA"/>
</dbReference>
<organism evidence="3 4">
    <name type="scientific">Paenibacillus chitinolyticus</name>
    <dbReference type="NCBI Taxonomy" id="79263"/>
    <lineage>
        <taxon>Bacteria</taxon>
        <taxon>Bacillati</taxon>
        <taxon>Bacillota</taxon>
        <taxon>Bacilli</taxon>
        <taxon>Bacillales</taxon>
        <taxon>Paenibacillaceae</taxon>
        <taxon>Paenibacillus</taxon>
    </lineage>
</organism>
<dbReference type="PROSITE" id="PS51272">
    <property type="entry name" value="SLH"/>
    <property type="match status" value="3"/>
</dbReference>
<keyword evidence="5" id="KW-1185">Reference proteome</keyword>
<dbReference type="EMBL" id="CP026520">
    <property type="protein sequence ID" value="QAV17766.1"/>
    <property type="molecule type" value="Genomic_DNA"/>
</dbReference>
<dbReference type="KEGG" id="pchi:PC41400_08855"/>
<dbReference type="GeneID" id="95374919"/>
<dbReference type="InterPro" id="IPR008969">
    <property type="entry name" value="CarboxyPept-like_regulatory"/>
</dbReference>
<accession>A0A410WTE7</accession>
<dbReference type="OrthoDB" id="2663432at2"/>
<dbReference type="RefSeq" id="WP_053228740.1">
    <property type="nucleotide sequence ID" value="NZ_CP026520.1"/>
</dbReference>
<feature type="domain" description="SLH" evidence="1">
    <location>
        <begin position="1928"/>
        <end position="1991"/>
    </location>
</feature>
<feature type="domain" description="SLH" evidence="1">
    <location>
        <begin position="1808"/>
        <end position="1868"/>
    </location>
</feature>
<reference evidence="2 5" key="2">
    <citation type="submission" date="2022-05" db="EMBL/GenBank/DDBJ databases">
        <title>Genome Sequencing of Bee-Associated Microbes.</title>
        <authorList>
            <person name="Dunlap C."/>
        </authorList>
    </citation>
    <scope>NUCLEOTIDE SEQUENCE [LARGE SCALE GENOMIC DNA]</scope>
    <source>
        <strain evidence="2 5">NRRL B-23120</strain>
    </source>
</reference>
<evidence type="ECO:0000313" key="4">
    <source>
        <dbReference type="Proteomes" id="UP000288943"/>
    </source>
</evidence>